<feature type="non-terminal residue" evidence="1">
    <location>
        <position position="1"/>
    </location>
</feature>
<comment type="caution">
    <text evidence="1">The sequence shown here is derived from an EMBL/GenBank/DDBJ whole genome shotgun (WGS) entry which is preliminary data.</text>
</comment>
<dbReference type="AlphaFoldDB" id="A0A392T6P2"/>
<accession>A0A392T6P2</accession>
<proteinExistence type="predicted"/>
<evidence type="ECO:0000313" key="1">
    <source>
        <dbReference type="EMBL" id="MCI55965.1"/>
    </source>
</evidence>
<dbReference type="Proteomes" id="UP000265520">
    <property type="component" value="Unassembled WGS sequence"/>
</dbReference>
<reference evidence="1 2" key="1">
    <citation type="journal article" date="2018" name="Front. Plant Sci.">
        <title>Red Clover (Trifolium pratense) and Zigzag Clover (T. medium) - A Picture of Genomic Similarities and Differences.</title>
        <authorList>
            <person name="Dluhosova J."/>
            <person name="Istvanek J."/>
            <person name="Nedelnik J."/>
            <person name="Repkova J."/>
        </authorList>
    </citation>
    <scope>NUCLEOTIDE SEQUENCE [LARGE SCALE GENOMIC DNA]</scope>
    <source>
        <strain evidence="2">cv. 10/8</strain>
        <tissue evidence="1">Leaf</tissue>
    </source>
</reference>
<evidence type="ECO:0000313" key="2">
    <source>
        <dbReference type="Proteomes" id="UP000265520"/>
    </source>
</evidence>
<name>A0A392T6P2_9FABA</name>
<keyword evidence="2" id="KW-1185">Reference proteome</keyword>
<protein>
    <submittedName>
        <fullName evidence="1">Uncharacterized protein</fullName>
    </submittedName>
</protein>
<sequence>IRLTGPPNLVQGSVLVLSGFSPLTIAVAGDRTVILPTKFSVNHHWIN</sequence>
<organism evidence="1 2">
    <name type="scientific">Trifolium medium</name>
    <dbReference type="NCBI Taxonomy" id="97028"/>
    <lineage>
        <taxon>Eukaryota</taxon>
        <taxon>Viridiplantae</taxon>
        <taxon>Streptophyta</taxon>
        <taxon>Embryophyta</taxon>
        <taxon>Tracheophyta</taxon>
        <taxon>Spermatophyta</taxon>
        <taxon>Magnoliopsida</taxon>
        <taxon>eudicotyledons</taxon>
        <taxon>Gunneridae</taxon>
        <taxon>Pentapetalae</taxon>
        <taxon>rosids</taxon>
        <taxon>fabids</taxon>
        <taxon>Fabales</taxon>
        <taxon>Fabaceae</taxon>
        <taxon>Papilionoideae</taxon>
        <taxon>50 kb inversion clade</taxon>
        <taxon>NPAAA clade</taxon>
        <taxon>Hologalegina</taxon>
        <taxon>IRL clade</taxon>
        <taxon>Trifolieae</taxon>
        <taxon>Trifolium</taxon>
    </lineage>
</organism>
<dbReference type="EMBL" id="LXQA010504553">
    <property type="protein sequence ID" value="MCI55965.1"/>
    <property type="molecule type" value="Genomic_DNA"/>
</dbReference>